<organism evidence="1 2">
    <name type="scientific">Coleofasciculus chthonoplastes PCC 7420</name>
    <dbReference type="NCBI Taxonomy" id="118168"/>
    <lineage>
        <taxon>Bacteria</taxon>
        <taxon>Bacillati</taxon>
        <taxon>Cyanobacteriota</taxon>
        <taxon>Cyanophyceae</taxon>
        <taxon>Coleofasciculales</taxon>
        <taxon>Coleofasciculaceae</taxon>
        <taxon>Coleofasciculus</taxon>
    </lineage>
</organism>
<dbReference type="AlphaFoldDB" id="B4W267"/>
<evidence type="ECO:0000313" key="1">
    <source>
        <dbReference type="EMBL" id="EDX71692.1"/>
    </source>
</evidence>
<proteinExistence type="predicted"/>
<name>B4W267_9CYAN</name>
<dbReference type="Proteomes" id="UP000003835">
    <property type="component" value="Unassembled WGS sequence"/>
</dbReference>
<gene>
    <name evidence="1" type="ORF">MC7420_2358</name>
</gene>
<protein>
    <submittedName>
        <fullName evidence="1">Uncharacterized protein</fullName>
    </submittedName>
</protein>
<dbReference type="HOGENOM" id="CLU_3307900_0_0_3"/>
<sequence>MVTKEKLGYCMSYRGQTLSKMNDEVYSGYLGVPCFPNCL</sequence>
<keyword evidence="2" id="KW-1185">Reference proteome</keyword>
<accession>B4W267</accession>
<dbReference type="EMBL" id="DS989870">
    <property type="protein sequence ID" value="EDX71692.1"/>
    <property type="molecule type" value="Genomic_DNA"/>
</dbReference>
<dbReference type="STRING" id="118168.MC7420_2358"/>
<evidence type="ECO:0000313" key="2">
    <source>
        <dbReference type="Proteomes" id="UP000003835"/>
    </source>
</evidence>
<reference evidence="1 2" key="1">
    <citation type="submission" date="2008-07" db="EMBL/GenBank/DDBJ databases">
        <authorList>
            <person name="Tandeau de Marsac N."/>
            <person name="Ferriera S."/>
            <person name="Johnson J."/>
            <person name="Kravitz S."/>
            <person name="Beeson K."/>
            <person name="Sutton G."/>
            <person name="Rogers Y.-H."/>
            <person name="Friedman R."/>
            <person name="Frazier M."/>
            <person name="Venter J.C."/>
        </authorList>
    </citation>
    <scope>NUCLEOTIDE SEQUENCE [LARGE SCALE GENOMIC DNA]</scope>
    <source>
        <strain evidence="1 2">PCC 7420</strain>
    </source>
</reference>